<dbReference type="PROSITE" id="PS50109">
    <property type="entry name" value="HIS_KIN"/>
    <property type="match status" value="1"/>
</dbReference>
<evidence type="ECO:0000259" key="15">
    <source>
        <dbReference type="PROSITE" id="PS50109"/>
    </source>
</evidence>
<comment type="caution">
    <text evidence="16">The sequence shown here is derived from an EMBL/GenBank/DDBJ whole genome shotgun (WGS) entry which is preliminary data.</text>
</comment>
<dbReference type="Gene3D" id="1.20.120.620">
    <property type="entry name" value="Backbone structure of the membrane domain of e. Coli histidine kinase receptor kdpd"/>
    <property type="match status" value="1"/>
</dbReference>
<accession>A0ABW2SAU1</accession>
<reference evidence="17" key="1">
    <citation type="journal article" date="2019" name="Int. J. Syst. Evol. Microbiol.">
        <title>The Global Catalogue of Microorganisms (GCM) 10K type strain sequencing project: providing services to taxonomists for standard genome sequencing and annotation.</title>
        <authorList>
            <consortium name="The Broad Institute Genomics Platform"/>
            <consortium name="The Broad Institute Genome Sequencing Center for Infectious Disease"/>
            <person name="Wu L."/>
            <person name="Ma J."/>
        </authorList>
    </citation>
    <scope>NUCLEOTIDE SEQUENCE [LARGE SCALE GENOMIC DNA]</scope>
    <source>
        <strain evidence="17">CCUG 53903</strain>
    </source>
</reference>
<keyword evidence="17" id="KW-1185">Reference proteome</keyword>
<keyword evidence="6 14" id="KW-0812">Transmembrane</keyword>
<dbReference type="RefSeq" id="WP_382199545.1">
    <property type="nucleotide sequence ID" value="NZ_JBHTBZ010000016.1"/>
</dbReference>
<dbReference type="SMART" id="SM00387">
    <property type="entry name" value="HATPase_c"/>
    <property type="match status" value="1"/>
</dbReference>
<keyword evidence="8" id="KW-0418">Kinase</keyword>
<dbReference type="Pfam" id="PF13493">
    <property type="entry name" value="DUF4118"/>
    <property type="match status" value="1"/>
</dbReference>
<evidence type="ECO:0000256" key="6">
    <source>
        <dbReference type="ARBA" id="ARBA00022692"/>
    </source>
</evidence>
<dbReference type="Proteomes" id="UP001596457">
    <property type="component" value="Unassembled WGS sequence"/>
</dbReference>
<evidence type="ECO:0000313" key="16">
    <source>
        <dbReference type="EMBL" id="MFC7460262.1"/>
    </source>
</evidence>
<organism evidence="16 17">
    <name type="scientific">Hydrogenophaga defluvii</name>
    <dbReference type="NCBI Taxonomy" id="249410"/>
    <lineage>
        <taxon>Bacteria</taxon>
        <taxon>Pseudomonadati</taxon>
        <taxon>Pseudomonadota</taxon>
        <taxon>Betaproteobacteria</taxon>
        <taxon>Burkholderiales</taxon>
        <taxon>Comamonadaceae</taxon>
        <taxon>Hydrogenophaga</taxon>
    </lineage>
</organism>
<dbReference type="InterPro" id="IPR003661">
    <property type="entry name" value="HisK_dim/P_dom"/>
</dbReference>
<dbReference type="SMART" id="SM00388">
    <property type="entry name" value="HisKA"/>
    <property type="match status" value="1"/>
</dbReference>
<evidence type="ECO:0000313" key="17">
    <source>
        <dbReference type="Proteomes" id="UP001596457"/>
    </source>
</evidence>
<dbReference type="InterPro" id="IPR029016">
    <property type="entry name" value="GAF-like_dom_sf"/>
</dbReference>
<feature type="transmembrane region" description="Helical" evidence="14">
    <location>
        <begin position="78"/>
        <end position="97"/>
    </location>
</feature>
<evidence type="ECO:0000256" key="9">
    <source>
        <dbReference type="ARBA" id="ARBA00022840"/>
    </source>
</evidence>
<evidence type="ECO:0000256" key="7">
    <source>
        <dbReference type="ARBA" id="ARBA00022741"/>
    </source>
</evidence>
<keyword evidence="11" id="KW-0902">Two-component regulatory system</keyword>
<dbReference type="CDD" id="cd00075">
    <property type="entry name" value="HATPase"/>
    <property type="match status" value="1"/>
</dbReference>
<dbReference type="PRINTS" id="PR00344">
    <property type="entry name" value="BCTRLSENSOR"/>
</dbReference>
<keyword evidence="4" id="KW-0597">Phosphoprotein</keyword>
<dbReference type="InterPro" id="IPR036097">
    <property type="entry name" value="HisK_dim/P_sf"/>
</dbReference>
<evidence type="ECO:0000256" key="13">
    <source>
        <dbReference type="SAM" id="MobiDB-lite"/>
    </source>
</evidence>
<dbReference type="SUPFAM" id="SSF47384">
    <property type="entry name" value="Homodimeric domain of signal transducing histidine kinase"/>
    <property type="match status" value="1"/>
</dbReference>
<gene>
    <name evidence="16" type="ORF">ACFQU0_07440</name>
</gene>
<dbReference type="CDD" id="cd00082">
    <property type="entry name" value="HisKA"/>
    <property type="match status" value="1"/>
</dbReference>
<dbReference type="EC" id="2.7.13.3" evidence="3"/>
<proteinExistence type="predicted"/>
<dbReference type="InterPro" id="IPR004358">
    <property type="entry name" value="Sig_transdc_His_kin-like_C"/>
</dbReference>
<evidence type="ECO:0000256" key="3">
    <source>
        <dbReference type="ARBA" id="ARBA00012438"/>
    </source>
</evidence>
<dbReference type="SUPFAM" id="SSF55874">
    <property type="entry name" value="ATPase domain of HSP90 chaperone/DNA topoisomerase II/histidine kinase"/>
    <property type="match status" value="1"/>
</dbReference>
<dbReference type="InterPro" id="IPR005467">
    <property type="entry name" value="His_kinase_dom"/>
</dbReference>
<dbReference type="PANTHER" id="PTHR45569:SF1">
    <property type="entry name" value="SENSOR PROTEIN KDPD"/>
    <property type="match status" value="1"/>
</dbReference>
<keyword evidence="7" id="KW-0547">Nucleotide-binding</keyword>
<feature type="transmembrane region" description="Helical" evidence="14">
    <location>
        <begin position="27"/>
        <end position="44"/>
    </location>
</feature>
<dbReference type="Gene3D" id="1.10.287.130">
    <property type="match status" value="1"/>
</dbReference>
<feature type="transmembrane region" description="Helical" evidence="14">
    <location>
        <begin position="49"/>
        <end position="66"/>
    </location>
</feature>
<dbReference type="EMBL" id="JBHTBZ010000016">
    <property type="protein sequence ID" value="MFC7460262.1"/>
    <property type="molecule type" value="Genomic_DNA"/>
</dbReference>
<feature type="domain" description="Histidine kinase" evidence="15">
    <location>
        <begin position="267"/>
        <end position="481"/>
    </location>
</feature>
<evidence type="ECO:0000256" key="4">
    <source>
        <dbReference type="ARBA" id="ARBA00022553"/>
    </source>
</evidence>
<dbReference type="InterPro" id="IPR025201">
    <property type="entry name" value="KdpD_TM"/>
</dbReference>
<dbReference type="InterPro" id="IPR052023">
    <property type="entry name" value="Histidine_kinase_KdpD"/>
</dbReference>
<keyword evidence="5" id="KW-0808">Transferase</keyword>
<name>A0ABW2SAU1_9BURK</name>
<evidence type="ECO:0000256" key="10">
    <source>
        <dbReference type="ARBA" id="ARBA00022989"/>
    </source>
</evidence>
<feature type="region of interest" description="Disordered" evidence="13">
    <location>
        <begin position="479"/>
        <end position="498"/>
    </location>
</feature>
<comment type="catalytic activity">
    <reaction evidence="1">
        <text>ATP + protein L-histidine = ADP + protein N-phospho-L-histidine.</text>
        <dbReference type="EC" id="2.7.13.3"/>
    </reaction>
</comment>
<keyword evidence="10 14" id="KW-1133">Transmembrane helix</keyword>
<dbReference type="Gene3D" id="3.30.450.40">
    <property type="match status" value="1"/>
</dbReference>
<dbReference type="Gene3D" id="3.30.565.10">
    <property type="entry name" value="Histidine kinase-like ATPase, C-terminal domain"/>
    <property type="match status" value="1"/>
</dbReference>
<comment type="subcellular location">
    <subcellularLocation>
        <location evidence="2">Membrane</location>
        <topology evidence="2">Multi-pass membrane protein</topology>
    </subcellularLocation>
</comment>
<dbReference type="PANTHER" id="PTHR45569">
    <property type="entry name" value="SENSOR PROTEIN KDPD"/>
    <property type="match status" value="1"/>
</dbReference>
<evidence type="ECO:0000256" key="8">
    <source>
        <dbReference type="ARBA" id="ARBA00022777"/>
    </source>
</evidence>
<evidence type="ECO:0000256" key="2">
    <source>
        <dbReference type="ARBA" id="ARBA00004141"/>
    </source>
</evidence>
<evidence type="ECO:0000256" key="12">
    <source>
        <dbReference type="ARBA" id="ARBA00023136"/>
    </source>
</evidence>
<dbReference type="SUPFAM" id="SSF55781">
    <property type="entry name" value="GAF domain-like"/>
    <property type="match status" value="1"/>
</dbReference>
<dbReference type="InterPro" id="IPR003594">
    <property type="entry name" value="HATPase_dom"/>
</dbReference>
<protein>
    <recommendedName>
        <fullName evidence="3">histidine kinase</fullName>
        <ecNumber evidence="3">2.7.13.3</ecNumber>
    </recommendedName>
</protein>
<keyword evidence="12 14" id="KW-0472">Membrane</keyword>
<evidence type="ECO:0000256" key="11">
    <source>
        <dbReference type="ARBA" id="ARBA00023012"/>
    </source>
</evidence>
<dbReference type="Pfam" id="PF02518">
    <property type="entry name" value="HATPase_c"/>
    <property type="match status" value="1"/>
</dbReference>
<dbReference type="InterPro" id="IPR036890">
    <property type="entry name" value="HATPase_C_sf"/>
</dbReference>
<evidence type="ECO:0000256" key="5">
    <source>
        <dbReference type="ARBA" id="ARBA00022679"/>
    </source>
</evidence>
<dbReference type="Pfam" id="PF00512">
    <property type="entry name" value="HisKA"/>
    <property type="match status" value="1"/>
</dbReference>
<evidence type="ECO:0000256" key="1">
    <source>
        <dbReference type="ARBA" id="ARBA00000085"/>
    </source>
</evidence>
<sequence>MTYAAALGICLAAVLLAFPLAQVLDMASLVLVFMLAVVLAGAWLGRGPAVLAAVASVLLFNVVFVPPRFSLQVADERLLFTLAVMGLVGLIVGHLTASLRAQARAAAASENLVRNLYEISRALGHALSVAQVDDIARRSFWDQMAVRATLWICHPEWRQVSPEPAPAGLAQRALHLAATKPAAGEPVERWGAGEAHVVPLHGPMALRGVLGLQCAQTMAWGDNERQWVAACAALIGSALERIHYIDVARENAVDFEGERLRNALLSAISHDLRTPLASLVGLAESLQLTRPAMTPQQDDIARAIAASARRTAAMANNLLDLARMESGTVRLSRDWLPMEEVMGAALAAAGSMLDHHHTVVDVPDDLPLFHLDPVLMERVLVNLLENAAKYTPAGSTVTLAACAGPDHLSVSVSDNGPGLPTARPADMLRKFERGVRESATPGVGLGLALCGAIVRAHGGQLNVANLPKAGVRFELVFPRTHPPDLPPEPALSRATENP</sequence>
<keyword evidence="9" id="KW-0067">ATP-binding</keyword>
<evidence type="ECO:0000256" key="14">
    <source>
        <dbReference type="SAM" id="Phobius"/>
    </source>
</evidence>
<dbReference type="InterPro" id="IPR038318">
    <property type="entry name" value="KdpD_sf"/>
</dbReference>